<keyword evidence="4" id="KW-0274">FAD</keyword>
<feature type="domain" description="FAD dependent oxidoreductase" evidence="6">
    <location>
        <begin position="25"/>
        <end position="375"/>
    </location>
</feature>
<proteinExistence type="inferred from homology"/>
<evidence type="ECO:0000256" key="2">
    <source>
        <dbReference type="ARBA" id="ARBA00007330"/>
    </source>
</evidence>
<dbReference type="OrthoDB" id="9766796at2"/>
<dbReference type="EMBL" id="VYSA01000003">
    <property type="protein sequence ID" value="KAA9106349.1"/>
    <property type="molecule type" value="Genomic_DNA"/>
</dbReference>
<reference evidence="9" key="1">
    <citation type="submission" date="2019-09" db="EMBL/GenBank/DDBJ databases">
        <title>Mumia zhuanghuii sp. nov. isolated from the intestinal contents of plateau pika (Ochotona curzoniae) in the Qinghai-Tibet plateau of China.</title>
        <authorList>
            <person name="Tian Z."/>
        </authorList>
    </citation>
    <scope>NUCLEOTIDE SEQUENCE [LARGE SCALE GENOMIC DNA]</scope>
    <source>
        <strain evidence="9">JCM 30598</strain>
    </source>
</reference>
<dbReference type="GO" id="GO:0046168">
    <property type="term" value="P:glycerol-3-phosphate catabolic process"/>
    <property type="evidence" value="ECO:0007669"/>
    <property type="project" value="TreeGrafter"/>
</dbReference>
<sequence length="579" mass="62447">MTSQHPPSTARESALEEARARRRADVLIIGGGINGLGLLRELALQGVDVTLVERDDFVSGASAGSSHMVHGGIRYLENGEFRLVRESVQERNALIRLAPHRVVPQATTIPIYSTFSGLLSAPLTFLTGSKRPGRQRGAIVIKVGLALYDAYSRAGRTVRRHRFTGRRRALADLPELNPRVKYAATYYDAVMASPERLALDVLADAVACGPAVRALNYVEAVGLDADGVLVRDRLTGREFTLDAELIVNATGPWTDLTNGALGRTTVFMGGTKGSHIVLDHPELLAATRGRELFFEHEDGRIVLILPLGDRVLVGTTDLEHRMGDPIVCSDAEVDYFLDLVPTVLPGIRVDRSQIVFRFAGVRPLPAHGDASAGAVSRDYRIEEREDAGRPGRTLLSLVGGKWTTFRALAAELGARILGELNRPGPVDTSDAPIGGGRGYPVTPVARSAWIESHADGVARSRVDQLLSRYGTAATAYIDAISGGSDAPLGYAPGYSRAEIRHLVETESVCHLDDVLLRRTTLAFEGRVTDELLAELAEIVGDALGWDHDVRAAEVARTAGILRERHGVDLETPAAYPARG</sequence>
<comment type="cofactor">
    <cofactor evidence="1">
        <name>FAD</name>
        <dbReference type="ChEBI" id="CHEBI:57692"/>
    </cofactor>
</comment>
<evidence type="ECO:0000256" key="3">
    <source>
        <dbReference type="ARBA" id="ARBA00022630"/>
    </source>
</evidence>
<dbReference type="InterPro" id="IPR038299">
    <property type="entry name" value="DAO_C_sf"/>
</dbReference>
<dbReference type="InterPro" id="IPR000447">
    <property type="entry name" value="G3P_DH_FAD-dep"/>
</dbReference>
<evidence type="ECO:0000313" key="8">
    <source>
        <dbReference type="EMBL" id="KAA9106349.1"/>
    </source>
</evidence>
<dbReference type="PANTHER" id="PTHR11985">
    <property type="entry name" value="GLYCEROL-3-PHOSPHATE DEHYDROGENASE"/>
    <property type="match status" value="1"/>
</dbReference>
<protein>
    <submittedName>
        <fullName evidence="8">Glycerol-3-phosphate dehydrogenase/oxidase</fullName>
    </submittedName>
</protein>
<dbReference type="Gene3D" id="1.10.8.870">
    <property type="entry name" value="Alpha-glycerophosphate oxidase, cap domain"/>
    <property type="match status" value="1"/>
</dbReference>
<dbReference type="InterPro" id="IPR031656">
    <property type="entry name" value="DAO_C"/>
</dbReference>
<dbReference type="Pfam" id="PF01266">
    <property type="entry name" value="DAO"/>
    <property type="match status" value="1"/>
</dbReference>
<dbReference type="Gene3D" id="3.30.9.10">
    <property type="entry name" value="D-Amino Acid Oxidase, subunit A, domain 2"/>
    <property type="match status" value="1"/>
</dbReference>
<keyword evidence="5" id="KW-0560">Oxidoreductase</keyword>
<comment type="caution">
    <text evidence="8">The sequence shown here is derived from an EMBL/GenBank/DDBJ whole genome shotgun (WGS) entry which is preliminary data.</text>
</comment>
<dbReference type="PRINTS" id="PR01001">
    <property type="entry name" value="FADG3PDH"/>
</dbReference>
<evidence type="ECO:0000256" key="5">
    <source>
        <dbReference type="ARBA" id="ARBA00023002"/>
    </source>
</evidence>
<dbReference type="SUPFAM" id="SSF51905">
    <property type="entry name" value="FAD/NAD(P)-binding domain"/>
    <property type="match status" value="1"/>
</dbReference>
<dbReference type="PANTHER" id="PTHR11985:SF15">
    <property type="entry name" value="GLYCEROL-3-PHOSPHATE DEHYDROGENASE, MITOCHONDRIAL"/>
    <property type="match status" value="1"/>
</dbReference>
<feature type="domain" description="Alpha-glycerophosphate oxidase C-terminal" evidence="7">
    <location>
        <begin position="427"/>
        <end position="548"/>
    </location>
</feature>
<evidence type="ECO:0000259" key="6">
    <source>
        <dbReference type="Pfam" id="PF01266"/>
    </source>
</evidence>
<name>A0A5J5J0H5_9MICO</name>
<accession>A0A5J5J0H5</accession>
<evidence type="ECO:0000259" key="7">
    <source>
        <dbReference type="Pfam" id="PF16901"/>
    </source>
</evidence>
<organism evidence="8 9">
    <name type="scientific">Microbacterium rhizomatis</name>
    <dbReference type="NCBI Taxonomy" id="1631477"/>
    <lineage>
        <taxon>Bacteria</taxon>
        <taxon>Bacillati</taxon>
        <taxon>Actinomycetota</taxon>
        <taxon>Actinomycetes</taxon>
        <taxon>Micrococcales</taxon>
        <taxon>Microbacteriaceae</taxon>
        <taxon>Microbacterium</taxon>
    </lineage>
</organism>
<evidence type="ECO:0000256" key="1">
    <source>
        <dbReference type="ARBA" id="ARBA00001974"/>
    </source>
</evidence>
<evidence type="ECO:0000256" key="4">
    <source>
        <dbReference type="ARBA" id="ARBA00022827"/>
    </source>
</evidence>
<dbReference type="Gene3D" id="3.50.50.60">
    <property type="entry name" value="FAD/NAD(P)-binding domain"/>
    <property type="match status" value="1"/>
</dbReference>
<dbReference type="RefSeq" id="WP_150449690.1">
    <property type="nucleotide sequence ID" value="NZ_VYSA01000003.1"/>
</dbReference>
<dbReference type="GO" id="GO:0004368">
    <property type="term" value="F:glycerol-3-phosphate dehydrogenase (quinone) activity"/>
    <property type="evidence" value="ECO:0007669"/>
    <property type="project" value="InterPro"/>
</dbReference>
<gene>
    <name evidence="8" type="ORF">F6B43_14420</name>
</gene>
<evidence type="ECO:0000313" key="9">
    <source>
        <dbReference type="Proteomes" id="UP000325827"/>
    </source>
</evidence>
<dbReference type="InterPro" id="IPR006076">
    <property type="entry name" value="FAD-dep_OxRdtase"/>
</dbReference>
<comment type="similarity">
    <text evidence="2">Belongs to the FAD-dependent glycerol-3-phosphate dehydrogenase family.</text>
</comment>
<dbReference type="InterPro" id="IPR036188">
    <property type="entry name" value="FAD/NAD-bd_sf"/>
</dbReference>
<keyword evidence="9" id="KW-1185">Reference proteome</keyword>
<keyword evidence="3" id="KW-0285">Flavoprotein</keyword>
<dbReference type="Pfam" id="PF16901">
    <property type="entry name" value="DAO_C"/>
    <property type="match status" value="1"/>
</dbReference>
<dbReference type="Proteomes" id="UP000325827">
    <property type="component" value="Unassembled WGS sequence"/>
</dbReference>
<dbReference type="AlphaFoldDB" id="A0A5J5J0H5"/>